<feature type="compositionally biased region" description="Pro residues" evidence="1">
    <location>
        <begin position="33"/>
        <end position="57"/>
    </location>
</feature>
<protein>
    <submittedName>
        <fullName evidence="2">Uncharacterized protein</fullName>
    </submittedName>
</protein>
<feature type="compositionally biased region" description="Polar residues" evidence="1">
    <location>
        <begin position="750"/>
        <end position="768"/>
    </location>
</feature>
<accession>A0A317XLC1</accession>
<name>A0A317XLC1_9BASI</name>
<organism evidence="2 3">
    <name type="scientific">Testicularia cyperi</name>
    <dbReference type="NCBI Taxonomy" id="1882483"/>
    <lineage>
        <taxon>Eukaryota</taxon>
        <taxon>Fungi</taxon>
        <taxon>Dikarya</taxon>
        <taxon>Basidiomycota</taxon>
        <taxon>Ustilaginomycotina</taxon>
        <taxon>Ustilaginomycetes</taxon>
        <taxon>Ustilaginales</taxon>
        <taxon>Anthracoideaceae</taxon>
        <taxon>Testicularia</taxon>
    </lineage>
</organism>
<dbReference type="Proteomes" id="UP000246740">
    <property type="component" value="Unassembled WGS sequence"/>
</dbReference>
<gene>
    <name evidence="2" type="ORF">BCV70DRAFT_207441</name>
</gene>
<feature type="region of interest" description="Disordered" evidence="1">
    <location>
        <begin position="1122"/>
        <end position="1146"/>
    </location>
</feature>
<feature type="compositionally biased region" description="Basic residues" evidence="1">
    <location>
        <begin position="73"/>
        <end position="87"/>
    </location>
</feature>
<dbReference type="EMBL" id="KZ819197">
    <property type="protein sequence ID" value="PWY98667.1"/>
    <property type="molecule type" value="Genomic_DNA"/>
</dbReference>
<feature type="region of interest" description="Disordered" evidence="1">
    <location>
        <begin position="188"/>
        <end position="233"/>
    </location>
</feature>
<feature type="compositionally biased region" description="Polar residues" evidence="1">
    <location>
        <begin position="995"/>
        <end position="1018"/>
    </location>
</feature>
<feature type="region of interest" description="Disordered" evidence="1">
    <location>
        <begin position="1173"/>
        <end position="1216"/>
    </location>
</feature>
<feature type="region of interest" description="Disordered" evidence="1">
    <location>
        <begin position="984"/>
        <end position="1029"/>
    </location>
</feature>
<reference evidence="2 3" key="1">
    <citation type="journal article" date="2018" name="Mol. Biol. Evol.">
        <title>Broad Genomic Sampling Reveals a Smut Pathogenic Ancestry of the Fungal Clade Ustilaginomycotina.</title>
        <authorList>
            <person name="Kijpornyongpan T."/>
            <person name="Mondo S.J."/>
            <person name="Barry K."/>
            <person name="Sandor L."/>
            <person name="Lee J."/>
            <person name="Lipzen A."/>
            <person name="Pangilinan J."/>
            <person name="LaButti K."/>
            <person name="Hainaut M."/>
            <person name="Henrissat B."/>
            <person name="Grigoriev I.V."/>
            <person name="Spatafora J.W."/>
            <person name="Aime M.C."/>
        </authorList>
    </citation>
    <scope>NUCLEOTIDE SEQUENCE [LARGE SCALE GENOMIC DNA]</scope>
    <source>
        <strain evidence="2 3">MCA 3645</strain>
    </source>
</reference>
<feature type="compositionally biased region" description="Basic residues" evidence="1">
    <location>
        <begin position="1122"/>
        <end position="1131"/>
    </location>
</feature>
<sequence>MRHKRLLQSAGDAHALSADAICGRQCQAGPSRLPAPSPTPSAKPPPPLPPLPPPPPAIHRSARLSSTLQQQQHHQHLSHFHQQHHTQSKSPASQHSLGLERLSTHQSSTRSPTLTFLYPPSCFVPARRQPDMSKLPLQSQSSTTFIANNHARAQSLESSRPYSAHAHQLARIDSDRLDSDHTTQQPRFSFITNHHRSSSPPSPLRQPENLRSQQQSQSQSQSQSQPQPPPLLPLEFFSSLAEEEYHSVNASVSEDPADSSDLLRDISLQSLHDAIDRLQQQMKSLGKDHVNSGSEHAQVVRRVRKIVYMARHAGKADSRAAKQLARTAAVDCSKLLFARKDPISAASVLQHLLFHIGWDPRAESDSVQQSQLSVPLLSLPLDKGKARDASEERLESTSGAVVASSQPLSLTTISASSAKLITHAQELVFELSLHSVPESARRVRGFASRQHAVAARSLIASMRAARLPRSASVQTAVVRALLQSGSTLEAVRTYAVEVRAWWDCHKEALRPRLSTRRQAALVAAIGRPSSQAIRYIQSHMQRSADVISRVQIDLLSQLTEAERTVLITTMKDYAASLVVLCQLLRAARLPIPPSTQGPEISWIISACCRFEDTVSLAHPAVRRVPRELLHDKEHLQAAATTIRYFMREFMQSLPGGSSADSPHGVVLIGGEPLQRPPLEVLSYNQLIHYSMAVLGSPAVCKQVFQHMTHQRQPPLAPDAVTYNIILRQATSKRFEALARAVLSVDRPASASVQDITDKQTQSSGSSNKATRRGRHGDGIARRSLAQASQTSTLSRTRQGAATSNDAQPTQKLMIAQIDAAVARADPYRLVALIRYVTAASLFLPRFKHEPGYVGVKELVMRIFPSLHKHRYARRRGVRLASISAPASASDLDPDTMLDRNLRVKADRAARHAVLDPHVLTATLNLAAKAGKTGLALRIWRLLKRTSLQSTAKCKGSDVASKAWKIPVEAATVLMQILAAEARKSPGPLSARPDAGSQSRPVLPSTRSISPRQGSSSRATAVGMAARTRSLRRRRKNLARGWNVYAVGIRMGRGRTPRAGAGIRSRLSLRGGGGGGAEGLRWRVARVLAKKEYRFLMVHWGLSAQLSTHRQQQLMLWGQKRRVRTQPRKGAHKPALASVQDLEGEGATPKPDVKFFRAVLAIFGRGWPGRLPSPSSSLSMSSPFASADHATPKSRRSAIATATSTEDRRTPSHSLSDNVNAERPVAIQLSTLAAALDPTPVHGRSTGVRMDAFLLVVLLDLGALDIPIPSAYAWILSRAAAVSRSRVAKTARTKKTTLLHSDAE</sequence>
<dbReference type="STRING" id="1882483.A0A317XLC1"/>
<evidence type="ECO:0000256" key="1">
    <source>
        <dbReference type="SAM" id="MobiDB-lite"/>
    </source>
</evidence>
<keyword evidence="3" id="KW-1185">Reference proteome</keyword>
<dbReference type="OrthoDB" id="2554293at2759"/>
<proteinExistence type="predicted"/>
<feature type="region of interest" description="Disordered" evidence="1">
    <location>
        <begin position="749"/>
        <end position="807"/>
    </location>
</feature>
<feature type="compositionally biased region" description="Low complexity" evidence="1">
    <location>
        <begin position="212"/>
        <end position="225"/>
    </location>
</feature>
<evidence type="ECO:0000313" key="3">
    <source>
        <dbReference type="Proteomes" id="UP000246740"/>
    </source>
</evidence>
<feature type="compositionally biased region" description="Polar residues" evidence="1">
    <location>
        <begin position="785"/>
        <end position="807"/>
    </location>
</feature>
<feature type="compositionally biased region" description="Polar residues" evidence="1">
    <location>
        <begin position="104"/>
        <end position="114"/>
    </location>
</feature>
<feature type="compositionally biased region" description="Low complexity" evidence="1">
    <location>
        <begin position="1173"/>
        <end position="1182"/>
    </location>
</feature>
<dbReference type="InParanoid" id="A0A317XLC1"/>
<evidence type="ECO:0000313" key="2">
    <source>
        <dbReference type="EMBL" id="PWY98667.1"/>
    </source>
</evidence>
<feature type="region of interest" description="Disordered" evidence="1">
    <location>
        <begin position="26"/>
        <end position="117"/>
    </location>
</feature>